<comment type="caution">
    <text evidence="7">The sequence shown here is derived from an EMBL/GenBank/DDBJ whole genome shotgun (WGS) entry which is preliminary data.</text>
</comment>
<dbReference type="PANTHER" id="PTHR39178:SF1">
    <property type="entry name" value="RIBOSOMAL-PROCESSING CYSTEINE PROTEASE PRP"/>
    <property type="match status" value="1"/>
</dbReference>
<name>A0A4R3TPB2_9FIRM</name>
<comment type="similarity">
    <text evidence="5">Belongs to the Prp family.</text>
</comment>
<evidence type="ECO:0000256" key="2">
    <source>
        <dbReference type="ARBA" id="ARBA00022670"/>
    </source>
</evidence>
<keyword evidence="1" id="KW-0690">Ribosome biogenesis</keyword>
<dbReference type="GO" id="GO:0006508">
    <property type="term" value="P:proteolysis"/>
    <property type="evidence" value="ECO:0007669"/>
    <property type="project" value="UniProtKB-KW"/>
</dbReference>
<evidence type="ECO:0000256" key="3">
    <source>
        <dbReference type="ARBA" id="ARBA00022801"/>
    </source>
</evidence>
<dbReference type="GO" id="GO:0008234">
    <property type="term" value="F:cysteine-type peptidase activity"/>
    <property type="evidence" value="ECO:0007669"/>
    <property type="project" value="UniProtKB-KW"/>
</dbReference>
<keyword evidence="2" id="KW-0645">Protease</keyword>
<gene>
    <name evidence="7" type="ORF">EDD61_101298</name>
</gene>
<dbReference type="Gene3D" id="3.30.70.1490">
    <property type="entry name" value="Cysteine protease Prp"/>
    <property type="match status" value="1"/>
</dbReference>
<dbReference type="InterPro" id="IPR036764">
    <property type="entry name" value="Peptidase_Prp_sf"/>
</dbReference>
<dbReference type="CDD" id="cd16332">
    <property type="entry name" value="Prp-like"/>
    <property type="match status" value="1"/>
</dbReference>
<dbReference type="RefSeq" id="WP_008978278.1">
    <property type="nucleotide sequence ID" value="NZ_DBGDHU010000010.1"/>
</dbReference>
<organism evidence="7 8">
    <name type="scientific">Longicatena caecimuris</name>
    <dbReference type="NCBI Taxonomy" id="1796635"/>
    <lineage>
        <taxon>Bacteria</taxon>
        <taxon>Bacillati</taxon>
        <taxon>Bacillota</taxon>
        <taxon>Erysipelotrichia</taxon>
        <taxon>Erysipelotrichales</taxon>
        <taxon>Erysipelotrichaceae</taxon>
        <taxon>Longicatena</taxon>
    </lineage>
</organism>
<keyword evidence="8" id="KW-1185">Reference proteome</keyword>
<accession>A0A4R3TPB2</accession>
<dbReference type="AlphaFoldDB" id="A0A4R3TPB2"/>
<protein>
    <recommendedName>
        <fullName evidence="6">Ribosomal processing cysteine protease Prp</fullName>
    </recommendedName>
</protein>
<dbReference type="Pfam" id="PF04327">
    <property type="entry name" value="Peptidase_Prp"/>
    <property type="match status" value="1"/>
</dbReference>
<proteinExistence type="inferred from homology"/>
<evidence type="ECO:0000256" key="6">
    <source>
        <dbReference type="ARBA" id="ARBA00044538"/>
    </source>
</evidence>
<keyword evidence="3" id="KW-0378">Hydrolase</keyword>
<dbReference type="Proteomes" id="UP000295773">
    <property type="component" value="Unassembled WGS sequence"/>
</dbReference>
<evidence type="ECO:0000256" key="5">
    <source>
        <dbReference type="ARBA" id="ARBA00044503"/>
    </source>
</evidence>
<evidence type="ECO:0000313" key="8">
    <source>
        <dbReference type="Proteomes" id="UP000295773"/>
    </source>
</evidence>
<dbReference type="SUPFAM" id="SSF118010">
    <property type="entry name" value="TM1457-like"/>
    <property type="match status" value="1"/>
</dbReference>
<dbReference type="PANTHER" id="PTHR39178">
    <property type="entry name" value="HYPOTHETICAL RIBOSOME-ASSOCIATED PROTEIN"/>
    <property type="match status" value="1"/>
</dbReference>
<keyword evidence="4" id="KW-0788">Thiol protease</keyword>
<dbReference type="InterPro" id="IPR007422">
    <property type="entry name" value="Peptidase_Prp"/>
</dbReference>
<evidence type="ECO:0000256" key="1">
    <source>
        <dbReference type="ARBA" id="ARBA00022517"/>
    </source>
</evidence>
<sequence length="105" mass="11997">MVNVEVKRQSDFLQEVLIHNHAEYGEHGQDLVCAGVSSIAVGMLNALDQMTKHDVCELVMKEAYVKISLKQRDETAELLLEAMLIQLKTLEENYHNYISIHDQEV</sequence>
<dbReference type="EMBL" id="SMBP01000001">
    <property type="protein sequence ID" value="TCU63644.1"/>
    <property type="molecule type" value="Genomic_DNA"/>
</dbReference>
<reference evidence="7 8" key="1">
    <citation type="submission" date="2019-03" db="EMBL/GenBank/DDBJ databases">
        <title>Genomic Encyclopedia of Type Strains, Phase IV (KMG-IV): sequencing the most valuable type-strain genomes for metagenomic binning, comparative biology and taxonomic classification.</title>
        <authorList>
            <person name="Goeker M."/>
        </authorList>
    </citation>
    <scope>NUCLEOTIDE SEQUENCE [LARGE SCALE GENOMIC DNA]</scope>
    <source>
        <strain evidence="7 8">DSM 29481</strain>
    </source>
</reference>
<evidence type="ECO:0000256" key="4">
    <source>
        <dbReference type="ARBA" id="ARBA00022807"/>
    </source>
</evidence>
<evidence type="ECO:0000313" key="7">
    <source>
        <dbReference type="EMBL" id="TCU63644.1"/>
    </source>
</evidence>
<dbReference type="GO" id="GO:0042254">
    <property type="term" value="P:ribosome biogenesis"/>
    <property type="evidence" value="ECO:0007669"/>
    <property type="project" value="UniProtKB-KW"/>
</dbReference>